<evidence type="ECO:0000256" key="5">
    <source>
        <dbReference type="PIRSR" id="PIRSR000349-1"/>
    </source>
</evidence>
<dbReference type="InterPro" id="IPR036324">
    <property type="entry name" value="Mn/Fe_SOD_N_sf"/>
</dbReference>
<keyword evidence="10" id="KW-1185">Reference proteome</keyword>
<dbReference type="PANTHER" id="PTHR43595:SF2">
    <property type="entry name" value="SMALL RIBOSOMAL SUBUNIT PROTEIN MS42"/>
    <property type="match status" value="1"/>
</dbReference>
<accession>A0A6I1MKG3</accession>
<dbReference type="OrthoDB" id="9803125at2"/>
<comment type="function">
    <text evidence="6">Destroys radicals which are normally produced within the cells and which are toxic to biological systems.</text>
</comment>
<name>A0A6I1MKG3_9CLOT</name>
<dbReference type="SUPFAM" id="SSF54719">
    <property type="entry name" value="Fe,Mn superoxide dismutase (SOD), C-terminal domain"/>
    <property type="match status" value="1"/>
</dbReference>
<dbReference type="InterPro" id="IPR019831">
    <property type="entry name" value="Mn/Fe_SOD_N"/>
</dbReference>
<dbReference type="InterPro" id="IPR001189">
    <property type="entry name" value="Mn/Fe_SOD"/>
</dbReference>
<dbReference type="EMBL" id="WHJC01000016">
    <property type="protein sequence ID" value="MPQ42672.1"/>
    <property type="molecule type" value="Genomic_DNA"/>
</dbReference>
<dbReference type="EC" id="1.15.1.1" evidence="2 6"/>
<dbReference type="Gene3D" id="3.55.40.20">
    <property type="entry name" value="Iron/manganese superoxide dismutase, C-terminal domain"/>
    <property type="match status" value="1"/>
</dbReference>
<dbReference type="GO" id="GO:0046872">
    <property type="term" value="F:metal ion binding"/>
    <property type="evidence" value="ECO:0007669"/>
    <property type="project" value="UniProtKB-KW"/>
</dbReference>
<dbReference type="Gene3D" id="1.10.287.990">
    <property type="entry name" value="Fe,Mn superoxide dismutase (SOD) domain"/>
    <property type="match status" value="1"/>
</dbReference>
<evidence type="ECO:0000256" key="4">
    <source>
        <dbReference type="ARBA" id="ARBA00023002"/>
    </source>
</evidence>
<dbReference type="RefSeq" id="WP_152887509.1">
    <property type="nucleotide sequence ID" value="NZ_WHJC01000016.1"/>
</dbReference>
<comment type="similarity">
    <text evidence="1 6">Belongs to the iron/manganese superoxide dismutase family.</text>
</comment>
<sequence>MVSIKKRFLFILSFILCFFSFANNIYCYNLDLEKFKLNPLPYNYDALEPYIDKNTMFFHHDKHQKAYVDNLNKSLENYAELYSKGIDGLLTSLNKLPEDIKQSVINNAGGVYNHEFFWSIMCPEQGGKPIGNLSKEIDKTFKSFENFKNKFKESGINRFGSGWVWLVKNTDNKISIISTSNQDCPISQGLTPIIGLDLWEHSYYLKYQNRRGEYIDNWWNLVNWEQAEKNYNVK</sequence>
<dbReference type="Proteomes" id="UP000430345">
    <property type="component" value="Unassembled WGS sequence"/>
</dbReference>
<evidence type="ECO:0000313" key="9">
    <source>
        <dbReference type="EMBL" id="MPQ42672.1"/>
    </source>
</evidence>
<dbReference type="InterPro" id="IPR019832">
    <property type="entry name" value="Mn/Fe_SOD_C"/>
</dbReference>
<dbReference type="PANTHER" id="PTHR43595">
    <property type="entry name" value="37S RIBOSOMAL PROTEIN S26, MITOCHONDRIAL"/>
    <property type="match status" value="1"/>
</dbReference>
<gene>
    <name evidence="9" type="ORF">GBZ86_02735</name>
</gene>
<dbReference type="InterPro" id="IPR019833">
    <property type="entry name" value="Mn/Fe_SOD_BS"/>
</dbReference>
<evidence type="ECO:0000256" key="3">
    <source>
        <dbReference type="ARBA" id="ARBA00022723"/>
    </source>
</evidence>
<evidence type="ECO:0000259" key="8">
    <source>
        <dbReference type="Pfam" id="PF02777"/>
    </source>
</evidence>
<feature type="binding site" evidence="5">
    <location>
        <position position="201"/>
    </location>
    <ligand>
        <name>Mn(2+)</name>
        <dbReference type="ChEBI" id="CHEBI:29035"/>
    </ligand>
</feature>
<dbReference type="AlphaFoldDB" id="A0A6I1MKG3"/>
<keyword evidence="4 6" id="KW-0560">Oxidoreductase</keyword>
<dbReference type="PIRSF" id="PIRSF000349">
    <property type="entry name" value="SODismutase"/>
    <property type="match status" value="1"/>
</dbReference>
<dbReference type="SUPFAM" id="SSF46609">
    <property type="entry name" value="Fe,Mn superoxide dismutase (SOD), N-terminal domain"/>
    <property type="match status" value="1"/>
</dbReference>
<feature type="binding site" evidence="5">
    <location>
        <position position="114"/>
    </location>
    <ligand>
        <name>Mn(2+)</name>
        <dbReference type="ChEBI" id="CHEBI:29035"/>
    </ligand>
</feature>
<dbReference type="FunFam" id="3.55.40.20:FF:000001">
    <property type="entry name" value="Superoxide dismutase"/>
    <property type="match status" value="1"/>
</dbReference>
<dbReference type="GO" id="GO:0004784">
    <property type="term" value="F:superoxide dismutase activity"/>
    <property type="evidence" value="ECO:0007669"/>
    <property type="project" value="UniProtKB-EC"/>
</dbReference>
<comment type="catalytic activity">
    <reaction evidence="6">
        <text>2 superoxide + 2 H(+) = H2O2 + O2</text>
        <dbReference type="Rhea" id="RHEA:20696"/>
        <dbReference type="ChEBI" id="CHEBI:15378"/>
        <dbReference type="ChEBI" id="CHEBI:15379"/>
        <dbReference type="ChEBI" id="CHEBI:16240"/>
        <dbReference type="ChEBI" id="CHEBI:18421"/>
        <dbReference type="EC" id="1.15.1.1"/>
    </reaction>
</comment>
<feature type="binding site" evidence="5">
    <location>
        <position position="59"/>
    </location>
    <ligand>
        <name>Mn(2+)</name>
        <dbReference type="ChEBI" id="CHEBI:29035"/>
    </ligand>
</feature>
<dbReference type="PRINTS" id="PR01703">
    <property type="entry name" value="MNSODISMTASE"/>
</dbReference>
<proteinExistence type="inferred from homology"/>
<dbReference type="PROSITE" id="PS00088">
    <property type="entry name" value="SOD_MN"/>
    <property type="match status" value="1"/>
</dbReference>
<evidence type="ECO:0000256" key="2">
    <source>
        <dbReference type="ARBA" id="ARBA00012682"/>
    </source>
</evidence>
<dbReference type="InterPro" id="IPR036314">
    <property type="entry name" value="SOD_C_sf"/>
</dbReference>
<feature type="binding site" evidence="5">
    <location>
        <position position="197"/>
    </location>
    <ligand>
        <name>Mn(2+)</name>
        <dbReference type="ChEBI" id="CHEBI:29035"/>
    </ligand>
</feature>
<dbReference type="Pfam" id="PF00081">
    <property type="entry name" value="Sod_Fe_N"/>
    <property type="match status" value="1"/>
</dbReference>
<evidence type="ECO:0000259" key="7">
    <source>
        <dbReference type="Pfam" id="PF00081"/>
    </source>
</evidence>
<comment type="caution">
    <text evidence="9">The sequence shown here is derived from an EMBL/GenBank/DDBJ whole genome shotgun (WGS) entry which is preliminary data.</text>
</comment>
<organism evidence="9 10">
    <name type="scientific">Clostridium tarantellae</name>
    <dbReference type="NCBI Taxonomy" id="39493"/>
    <lineage>
        <taxon>Bacteria</taxon>
        <taxon>Bacillati</taxon>
        <taxon>Bacillota</taxon>
        <taxon>Clostridia</taxon>
        <taxon>Eubacteriales</taxon>
        <taxon>Clostridiaceae</taxon>
        <taxon>Clostridium</taxon>
    </lineage>
</organism>
<evidence type="ECO:0000256" key="6">
    <source>
        <dbReference type="RuleBase" id="RU000414"/>
    </source>
</evidence>
<reference evidence="9 10" key="1">
    <citation type="submission" date="2019-10" db="EMBL/GenBank/DDBJ databases">
        <title>The Genome Sequence of Clostridium tarantellae Isolated from Fish Brain.</title>
        <authorList>
            <person name="Bano L."/>
            <person name="Kiel M."/>
            <person name="Sales G."/>
            <person name="Doxey A.C."/>
            <person name="Mansfield M.J."/>
            <person name="Schiavone M."/>
            <person name="Rossetto O."/>
            <person name="Pirazzini M."/>
            <person name="Dobrindt U."/>
            <person name="Montecucco C."/>
        </authorList>
    </citation>
    <scope>NUCLEOTIDE SEQUENCE [LARGE SCALE GENOMIC DNA]</scope>
    <source>
        <strain evidence="9 10">DSM 3997</strain>
    </source>
</reference>
<feature type="domain" description="Manganese/iron superoxide dismutase C-terminal" evidence="8">
    <location>
        <begin position="130"/>
        <end position="230"/>
    </location>
</feature>
<feature type="domain" description="Manganese/iron superoxide dismutase N-terminal" evidence="7">
    <location>
        <begin position="34"/>
        <end position="122"/>
    </location>
</feature>
<keyword evidence="3 5" id="KW-0479">Metal-binding</keyword>
<protein>
    <recommendedName>
        <fullName evidence="2 6">Superoxide dismutase</fullName>
        <ecNumber evidence="2 6">1.15.1.1</ecNumber>
    </recommendedName>
</protein>
<evidence type="ECO:0000256" key="1">
    <source>
        <dbReference type="ARBA" id="ARBA00008714"/>
    </source>
</evidence>
<evidence type="ECO:0000313" key="10">
    <source>
        <dbReference type="Proteomes" id="UP000430345"/>
    </source>
</evidence>
<dbReference type="GO" id="GO:0005737">
    <property type="term" value="C:cytoplasm"/>
    <property type="evidence" value="ECO:0007669"/>
    <property type="project" value="TreeGrafter"/>
</dbReference>
<dbReference type="Pfam" id="PF02777">
    <property type="entry name" value="Sod_Fe_C"/>
    <property type="match status" value="1"/>
</dbReference>